<keyword evidence="1" id="KW-0472">Membrane</keyword>
<evidence type="ECO:0000313" key="2">
    <source>
        <dbReference type="EMBL" id="MFC6906036.1"/>
    </source>
</evidence>
<accession>A0ABD5V5F9</accession>
<evidence type="ECO:0000313" key="3">
    <source>
        <dbReference type="Proteomes" id="UP001596312"/>
    </source>
</evidence>
<keyword evidence="1" id="KW-1133">Transmembrane helix</keyword>
<gene>
    <name evidence="2" type="ORF">ACFQGH_12625</name>
</gene>
<sequence length="152" mass="15980">MNGRVLRYAAAALAVVVAALHLFHPDFGIFALMTYLSIPALPDPRPLAFVLSAVAILLGMALVADGAVPIRTAALAGMGLMVVYVAGYFGWHMFGHGVWWPWGSGLGGHSHTFGEVLLGEGHLRSDPIALGSKVAELALFVVLALLYAEESG</sequence>
<feature type="transmembrane region" description="Helical" evidence="1">
    <location>
        <begin position="49"/>
        <end position="68"/>
    </location>
</feature>
<keyword evidence="3" id="KW-1185">Reference proteome</keyword>
<keyword evidence="1" id="KW-0812">Transmembrane</keyword>
<reference evidence="2 3" key="1">
    <citation type="journal article" date="2019" name="Int. J. Syst. Evol. Microbiol.">
        <title>The Global Catalogue of Microorganisms (GCM) 10K type strain sequencing project: providing services to taxonomists for standard genome sequencing and annotation.</title>
        <authorList>
            <consortium name="The Broad Institute Genomics Platform"/>
            <consortium name="The Broad Institute Genome Sequencing Center for Infectious Disease"/>
            <person name="Wu L."/>
            <person name="Ma J."/>
        </authorList>
    </citation>
    <scope>NUCLEOTIDE SEQUENCE [LARGE SCALE GENOMIC DNA]</scope>
    <source>
        <strain evidence="2 3">CGMCC 1.3240</strain>
    </source>
</reference>
<comment type="caution">
    <text evidence="2">The sequence shown here is derived from an EMBL/GenBank/DDBJ whole genome shotgun (WGS) entry which is preliminary data.</text>
</comment>
<proteinExistence type="predicted"/>
<dbReference type="Proteomes" id="UP001596312">
    <property type="component" value="Unassembled WGS sequence"/>
</dbReference>
<protein>
    <submittedName>
        <fullName evidence="2">Uncharacterized protein</fullName>
    </submittedName>
</protein>
<name>A0ABD5V5F9_9EURY</name>
<dbReference type="EMBL" id="JBHSXQ010000003">
    <property type="protein sequence ID" value="MFC6906036.1"/>
    <property type="molecule type" value="Genomic_DNA"/>
</dbReference>
<organism evidence="2 3">
    <name type="scientific">Halalkalicoccus tibetensis</name>
    <dbReference type="NCBI Taxonomy" id="175632"/>
    <lineage>
        <taxon>Archaea</taxon>
        <taxon>Methanobacteriati</taxon>
        <taxon>Methanobacteriota</taxon>
        <taxon>Stenosarchaea group</taxon>
        <taxon>Halobacteria</taxon>
        <taxon>Halobacteriales</taxon>
        <taxon>Halococcaceae</taxon>
        <taxon>Halalkalicoccus</taxon>
    </lineage>
</organism>
<dbReference type="AlphaFoldDB" id="A0ABD5V5F9"/>
<evidence type="ECO:0000256" key="1">
    <source>
        <dbReference type="SAM" id="Phobius"/>
    </source>
</evidence>
<feature type="transmembrane region" description="Helical" evidence="1">
    <location>
        <begin position="75"/>
        <end position="94"/>
    </location>
</feature>
<dbReference type="RefSeq" id="WP_340604571.1">
    <property type="nucleotide sequence ID" value="NZ_JBBMXV010000003.1"/>
</dbReference>